<dbReference type="EMBL" id="CU459003">
    <property type="protein sequence ID" value="CAM75295.1"/>
    <property type="molecule type" value="Genomic_DNA"/>
</dbReference>
<gene>
    <name evidence="2" type="ORF">MGR_0620</name>
</gene>
<proteinExistence type="predicted"/>
<dbReference type="PROSITE" id="PS51257">
    <property type="entry name" value="PROKAR_LIPOPROTEIN"/>
    <property type="match status" value="1"/>
</dbReference>
<sequence>MRSFILILAALAAAPSAFAAACQGPQGLPLPGAPLPLVAGQFRYSADHGLGCTVPNQQGAAMAKHESPVTFLPCLRIGAIGVSDSLNQVEKLLGEPVNITEMGVFSESRIYEVAQPGGIRPHYVVTYYDSRVVAVQLIGPPMLIPVTFSGLALGDDQQRIIDTLGWPEKRCHPKSSGVEMWTWANFPIAIDVIEGFAAGFKVTWPAGR</sequence>
<protein>
    <submittedName>
        <fullName evidence="2">Secreted protein</fullName>
    </submittedName>
</protein>
<dbReference type="AlphaFoldDB" id="A4TXD8"/>
<dbReference type="RefSeq" id="WP_024079095.1">
    <property type="nucleotide sequence ID" value="NZ_CP027527.1"/>
</dbReference>
<reference evidence="2" key="1">
    <citation type="journal article" date="2007" name="J. Bacteriol.">
        <title>Comparative genome analysis of four magnetotactic bacteria reveals a complex set of group-specific genes implicated in magnetosome biomineralization and function.</title>
        <authorList>
            <person name="Richter M."/>
            <person name="Kube M."/>
            <person name="Bazylinski D.A."/>
            <person name="Lombardot T."/>
            <person name="Gloeckner F.O."/>
            <person name="Reinhardt R."/>
            <person name="Schueler D."/>
        </authorList>
    </citation>
    <scope>NUCLEOTIDE SEQUENCE</scope>
    <source>
        <strain evidence="2">MSR-1</strain>
    </source>
</reference>
<organism evidence="2">
    <name type="scientific">Magnetospirillum gryphiswaldense</name>
    <dbReference type="NCBI Taxonomy" id="55518"/>
    <lineage>
        <taxon>Bacteria</taxon>
        <taxon>Pseudomonadati</taxon>
        <taxon>Pseudomonadota</taxon>
        <taxon>Alphaproteobacteria</taxon>
        <taxon>Rhodospirillales</taxon>
        <taxon>Rhodospirillaceae</taxon>
        <taxon>Magnetospirillum</taxon>
    </lineage>
</organism>
<feature type="signal peptide" evidence="1">
    <location>
        <begin position="1"/>
        <end position="19"/>
    </location>
</feature>
<evidence type="ECO:0000313" key="2">
    <source>
        <dbReference type="EMBL" id="CAM75295.1"/>
    </source>
</evidence>
<name>A4TXD8_9PROT</name>
<feature type="chain" id="PRO_5002672832" evidence="1">
    <location>
        <begin position="20"/>
        <end position="208"/>
    </location>
</feature>
<accession>A4TXD8</accession>
<keyword evidence="1" id="KW-0732">Signal</keyword>
<evidence type="ECO:0000256" key="1">
    <source>
        <dbReference type="SAM" id="SignalP"/>
    </source>
</evidence>